<accession>A0A388TH93</accession>
<dbReference type="GO" id="GO:0000976">
    <property type="term" value="F:transcription cis-regulatory region binding"/>
    <property type="evidence" value="ECO:0007669"/>
    <property type="project" value="TreeGrafter"/>
</dbReference>
<name>A0A388TH93_9BACT</name>
<dbReference type="Pfam" id="PF00356">
    <property type="entry name" value="LacI"/>
    <property type="match status" value="1"/>
</dbReference>
<dbReference type="EMBL" id="BGZO01000030">
    <property type="protein sequence ID" value="GBR76503.1"/>
    <property type="molecule type" value="Genomic_DNA"/>
</dbReference>
<evidence type="ECO:0000256" key="1">
    <source>
        <dbReference type="ARBA" id="ARBA00023015"/>
    </source>
</evidence>
<dbReference type="Gene3D" id="3.40.50.2300">
    <property type="match status" value="2"/>
</dbReference>
<dbReference type="SUPFAM" id="SSF53822">
    <property type="entry name" value="Periplasmic binding protein-like I"/>
    <property type="match status" value="1"/>
</dbReference>
<keyword evidence="3" id="KW-0804">Transcription</keyword>
<dbReference type="AlphaFoldDB" id="A0A388TH93"/>
<dbReference type="Gene3D" id="1.10.260.40">
    <property type="entry name" value="lambda repressor-like DNA-binding domains"/>
    <property type="match status" value="1"/>
</dbReference>
<dbReference type="InterPro" id="IPR010982">
    <property type="entry name" value="Lambda_DNA-bd_dom_sf"/>
</dbReference>
<comment type="caution">
    <text evidence="5">The sequence shown here is derived from an EMBL/GenBank/DDBJ whole genome shotgun (WGS) entry which is preliminary data.</text>
</comment>
<evidence type="ECO:0000313" key="6">
    <source>
        <dbReference type="Proteomes" id="UP000275925"/>
    </source>
</evidence>
<keyword evidence="6" id="KW-1185">Reference proteome</keyword>
<evidence type="ECO:0000256" key="2">
    <source>
        <dbReference type="ARBA" id="ARBA00023125"/>
    </source>
</evidence>
<dbReference type="InterPro" id="IPR046335">
    <property type="entry name" value="LacI/GalR-like_sensor"/>
</dbReference>
<dbReference type="Proteomes" id="UP000275925">
    <property type="component" value="Unassembled WGS sequence"/>
</dbReference>
<sequence>MGKKVILQDIAAACSVSVAAVSAAFRRPTQISKTLRAQILQTAQEMGYAKTPEIKNIGLVFENFRNHFLGEFYNEIIFGILARSAELGLRTQIFNSLQVDYQEICDINGFIVIGHDSIVHLNDLERTGQPFVLADCTGCALPRQREIFFDQYQGAKELTEFICNCRHTQIAIINGETDVQNHSWLDFRRAAEDVFKANGLPLQNLQILQASYQNIETVEIALNKIFSAKTLPTCVMCSDDLFAYYAYAVLERYGLRVPEDISVTGFDGITTPYYLKNPEPQLTTVLTDRIGLGRQAVDFLLNILQNKKGLPKNIVLPTHLKIGRSVKRLAGNEYLAEHPRRPAGRSVATRNKSQLA</sequence>
<gene>
    <name evidence="5" type="ORF">NO2_1040</name>
</gene>
<keyword evidence="2" id="KW-0238">DNA-binding</keyword>
<dbReference type="GO" id="GO:0003700">
    <property type="term" value="F:DNA-binding transcription factor activity"/>
    <property type="evidence" value="ECO:0007669"/>
    <property type="project" value="TreeGrafter"/>
</dbReference>
<dbReference type="PANTHER" id="PTHR30146:SF138">
    <property type="entry name" value="TRANSCRIPTIONAL REGULATORY PROTEIN"/>
    <property type="match status" value="1"/>
</dbReference>
<keyword evidence="1" id="KW-0805">Transcription regulation</keyword>
<dbReference type="Pfam" id="PF13377">
    <property type="entry name" value="Peripla_BP_3"/>
    <property type="match status" value="1"/>
</dbReference>
<dbReference type="SUPFAM" id="SSF47413">
    <property type="entry name" value="lambda repressor-like DNA-binding domains"/>
    <property type="match status" value="1"/>
</dbReference>
<feature type="domain" description="HTH lacI-type" evidence="4">
    <location>
        <begin position="4"/>
        <end position="66"/>
    </location>
</feature>
<dbReference type="InterPro" id="IPR028082">
    <property type="entry name" value="Peripla_BP_I"/>
</dbReference>
<proteinExistence type="predicted"/>
<reference evidence="5 6" key="1">
    <citation type="journal article" date="2019" name="ISME J.">
        <title>Genome analyses of uncultured TG2/ZB3 bacteria in 'Margulisbacteria' specifically attached to ectosymbiotic spirochetes of protists in the termite gut.</title>
        <authorList>
            <person name="Utami Y.D."/>
            <person name="Kuwahara H."/>
            <person name="Igai K."/>
            <person name="Murakami T."/>
            <person name="Sugaya K."/>
            <person name="Morikawa T."/>
            <person name="Nagura Y."/>
            <person name="Yuki M."/>
            <person name="Deevong P."/>
            <person name="Inoue T."/>
            <person name="Kihara K."/>
            <person name="Lo N."/>
            <person name="Yamada A."/>
            <person name="Ohkuma M."/>
            <person name="Hongoh Y."/>
        </authorList>
    </citation>
    <scope>NUCLEOTIDE SEQUENCE [LARGE SCALE GENOMIC DNA]</scope>
    <source>
        <strain evidence="5">NkOx7-02</strain>
    </source>
</reference>
<evidence type="ECO:0000313" key="5">
    <source>
        <dbReference type="EMBL" id="GBR76503.1"/>
    </source>
</evidence>
<evidence type="ECO:0000259" key="4">
    <source>
        <dbReference type="SMART" id="SM00354"/>
    </source>
</evidence>
<evidence type="ECO:0000256" key="3">
    <source>
        <dbReference type="ARBA" id="ARBA00023163"/>
    </source>
</evidence>
<dbReference type="SMART" id="SM00354">
    <property type="entry name" value="HTH_LACI"/>
    <property type="match status" value="1"/>
</dbReference>
<organism evidence="5 6">
    <name type="scientific">Candidatus Termititenax persephonae</name>
    <dbReference type="NCBI Taxonomy" id="2218525"/>
    <lineage>
        <taxon>Bacteria</taxon>
        <taxon>Bacillati</taxon>
        <taxon>Candidatus Margulisiibacteriota</taxon>
        <taxon>Candidatus Termititenacia</taxon>
        <taxon>Candidatus Termititenacales</taxon>
        <taxon>Candidatus Termititenacaceae</taxon>
        <taxon>Candidatus Termititenax</taxon>
    </lineage>
</organism>
<protein>
    <submittedName>
        <fullName evidence="5">Transcriptional regulators LacI family</fullName>
    </submittedName>
</protein>
<dbReference type="CDD" id="cd06267">
    <property type="entry name" value="PBP1_LacI_sugar_binding-like"/>
    <property type="match status" value="1"/>
</dbReference>
<dbReference type="InterPro" id="IPR000843">
    <property type="entry name" value="HTH_LacI"/>
</dbReference>
<dbReference type="PANTHER" id="PTHR30146">
    <property type="entry name" value="LACI-RELATED TRANSCRIPTIONAL REPRESSOR"/>
    <property type="match status" value="1"/>
</dbReference>